<accession>A0A9P3LGL3</accession>
<dbReference type="InterPro" id="IPR001810">
    <property type="entry name" value="F-box_dom"/>
</dbReference>
<sequence length="579" mass="64676">MPTNLDKLYALHSQVFSDEKKKKKKTSAKPAATQKTRRTRRSDKAAPSTHSRPRGHFQNLPTETVVQVLEYLPAQDVIVFRGVCAAFRNVVDGSLALQYKIECFVSGVVEGTLAARDSLKDRLASVREWREAWRTMRWTDERDAGEVPEFAMSHASGSVYAIGGNALDPAEGDKSIVFRQLGSKLRGVPAKQWTVDELPEFDAFAIDHEEDLLVLAVPQGDTKELNIHFLSSTTGQPHPSAARPILALTTHETMADETGFWLFSAFACESLVGVTAICDNMAIVHNEVWIVDWKRDEVIMNAHAKTGKKNVEPLDFQFFDERHLIVTSAGKNMDAVMLFDCLNVPNTRTVFKDMVPHALVVLGLPKLARKVEYSLNSISCKPRRSSDHKYRDAAKFHQAVDAPAVLVTMHLPDKHDDERRFDLIIPGSVWLSCLHDAEKQGVLVPWEDWGMESRLFDASDAVAGQVVGTRYLTSEPFMTRESRSGMRAQYDNLVVYDFAPVPRLMHALATEGEEAEVCVFTHVVEDRAVWAQPVRTAAPFRRYEVPASVADDGGSVTLVEDGLFARNRFELGELKANSI</sequence>
<dbReference type="Proteomes" id="UP000703269">
    <property type="component" value="Unassembled WGS sequence"/>
</dbReference>
<dbReference type="Pfam" id="PF00646">
    <property type="entry name" value="F-box"/>
    <property type="match status" value="1"/>
</dbReference>
<dbReference type="Gene3D" id="1.20.1280.50">
    <property type="match status" value="1"/>
</dbReference>
<dbReference type="InterPro" id="IPR036047">
    <property type="entry name" value="F-box-like_dom_sf"/>
</dbReference>
<keyword evidence="4" id="KW-1185">Reference proteome</keyword>
<evidence type="ECO:0000256" key="1">
    <source>
        <dbReference type="SAM" id="MobiDB-lite"/>
    </source>
</evidence>
<dbReference type="AlphaFoldDB" id="A0A9P3LGL3"/>
<feature type="domain" description="F-box" evidence="2">
    <location>
        <begin position="54"/>
        <end position="100"/>
    </location>
</feature>
<name>A0A9P3LGL3_9APHY</name>
<organism evidence="3 4">
    <name type="scientific">Phanerochaete sordida</name>
    <dbReference type="NCBI Taxonomy" id="48140"/>
    <lineage>
        <taxon>Eukaryota</taxon>
        <taxon>Fungi</taxon>
        <taxon>Dikarya</taxon>
        <taxon>Basidiomycota</taxon>
        <taxon>Agaricomycotina</taxon>
        <taxon>Agaricomycetes</taxon>
        <taxon>Polyporales</taxon>
        <taxon>Phanerochaetaceae</taxon>
        <taxon>Phanerochaete</taxon>
    </lineage>
</organism>
<dbReference type="SMART" id="SM00256">
    <property type="entry name" value="FBOX"/>
    <property type="match status" value="1"/>
</dbReference>
<protein>
    <submittedName>
        <fullName evidence="3">F-box protein</fullName>
    </submittedName>
</protein>
<evidence type="ECO:0000259" key="2">
    <source>
        <dbReference type="PROSITE" id="PS50181"/>
    </source>
</evidence>
<dbReference type="SUPFAM" id="SSF81383">
    <property type="entry name" value="F-box domain"/>
    <property type="match status" value="1"/>
</dbReference>
<gene>
    <name evidence="3" type="ORF">PsYK624_100780</name>
</gene>
<feature type="region of interest" description="Disordered" evidence="1">
    <location>
        <begin position="16"/>
        <end position="59"/>
    </location>
</feature>
<evidence type="ECO:0000313" key="3">
    <source>
        <dbReference type="EMBL" id="GJE93913.1"/>
    </source>
</evidence>
<dbReference type="EMBL" id="BPQB01000036">
    <property type="protein sequence ID" value="GJE93913.1"/>
    <property type="molecule type" value="Genomic_DNA"/>
</dbReference>
<dbReference type="OrthoDB" id="3256413at2759"/>
<evidence type="ECO:0000313" key="4">
    <source>
        <dbReference type="Proteomes" id="UP000703269"/>
    </source>
</evidence>
<proteinExistence type="predicted"/>
<comment type="caution">
    <text evidence="3">The sequence shown here is derived from an EMBL/GenBank/DDBJ whole genome shotgun (WGS) entry which is preliminary data.</text>
</comment>
<reference evidence="3 4" key="1">
    <citation type="submission" date="2021-08" db="EMBL/GenBank/DDBJ databases">
        <title>Draft Genome Sequence of Phanerochaete sordida strain YK-624.</title>
        <authorList>
            <person name="Mori T."/>
            <person name="Dohra H."/>
            <person name="Suzuki T."/>
            <person name="Kawagishi H."/>
            <person name="Hirai H."/>
        </authorList>
    </citation>
    <scope>NUCLEOTIDE SEQUENCE [LARGE SCALE GENOMIC DNA]</scope>
    <source>
        <strain evidence="3 4">YK-624</strain>
    </source>
</reference>
<dbReference type="PROSITE" id="PS50181">
    <property type="entry name" value="FBOX"/>
    <property type="match status" value="1"/>
</dbReference>